<proteinExistence type="predicted"/>
<dbReference type="AlphaFoldDB" id="A0A6P4YTI6"/>
<feature type="region of interest" description="Disordered" evidence="1">
    <location>
        <begin position="53"/>
        <end position="170"/>
    </location>
</feature>
<evidence type="ECO:0000313" key="3">
    <source>
        <dbReference type="RefSeq" id="XP_019621942.1"/>
    </source>
</evidence>
<evidence type="ECO:0000313" key="2">
    <source>
        <dbReference type="Proteomes" id="UP000515135"/>
    </source>
</evidence>
<feature type="compositionally biased region" description="Acidic residues" evidence="1">
    <location>
        <begin position="53"/>
        <end position="67"/>
    </location>
</feature>
<feature type="compositionally biased region" description="Polar residues" evidence="1">
    <location>
        <begin position="353"/>
        <end position="364"/>
    </location>
</feature>
<feature type="region of interest" description="Disordered" evidence="1">
    <location>
        <begin position="353"/>
        <end position="379"/>
    </location>
</feature>
<dbReference type="PROSITE" id="PS50890">
    <property type="entry name" value="PUA"/>
    <property type="match status" value="1"/>
</dbReference>
<name>A0A6P4YTI6_BRABE</name>
<feature type="region of interest" description="Disordered" evidence="1">
    <location>
        <begin position="182"/>
        <end position="202"/>
    </location>
</feature>
<sequence length="391" mass="44475">MARLRFPGRPGKRFGRSNVKFGLDDFENLRDQSLDYVGSIERALKRFRDVFGDSDEDEDFEGFDPSELEVRSPPRRSERERVPSSRLSEFALDRQTLSSWVSQPGDEDEDEDVSDEDTPDSSAPTERRLSRYRTEEAARYKEAEVPRSKDSHTSAKGRVTKPKLQTIKIRIGADGKAIKVVRGRGRPPRVDPPNVRRSLEKEVLKPVKKAIEAKAARKVGRQQAVPTPRGKKEAKVKDITRKVEVKRTERKPGRPPKHVRVLPMSKKVDKNVAKQLLQKAKMGNIRRNLRTGGSPPTPQSKAPGKFQLPPVSSRSSRIIKPRKRFIEDDDFYFPMKVPRLDLTMALAKDSPLVDQTQEMSTSEGNMEEVETRTAAGRASKLKAQSVWKKKW</sequence>
<protein>
    <submittedName>
        <fullName evidence="3">Histone-lysine N-methyltransferase 2A-like</fullName>
    </submittedName>
</protein>
<evidence type="ECO:0000256" key="1">
    <source>
        <dbReference type="SAM" id="MobiDB-lite"/>
    </source>
</evidence>
<gene>
    <name evidence="3" type="primary">LOC109468142</name>
</gene>
<dbReference type="GeneID" id="109468142"/>
<organism evidence="2 3">
    <name type="scientific">Branchiostoma belcheri</name>
    <name type="common">Amphioxus</name>
    <dbReference type="NCBI Taxonomy" id="7741"/>
    <lineage>
        <taxon>Eukaryota</taxon>
        <taxon>Metazoa</taxon>
        <taxon>Chordata</taxon>
        <taxon>Cephalochordata</taxon>
        <taxon>Leptocardii</taxon>
        <taxon>Amphioxiformes</taxon>
        <taxon>Branchiostomatidae</taxon>
        <taxon>Branchiostoma</taxon>
    </lineage>
</organism>
<keyword evidence="2" id="KW-1185">Reference proteome</keyword>
<feature type="compositionally biased region" description="Acidic residues" evidence="1">
    <location>
        <begin position="105"/>
        <end position="119"/>
    </location>
</feature>
<reference evidence="3" key="1">
    <citation type="submission" date="2025-08" db="UniProtKB">
        <authorList>
            <consortium name="RefSeq"/>
        </authorList>
    </citation>
    <scope>IDENTIFICATION</scope>
    <source>
        <tissue evidence="3">Gonad</tissue>
    </source>
</reference>
<dbReference type="Proteomes" id="UP000515135">
    <property type="component" value="Unplaced"/>
</dbReference>
<dbReference type="KEGG" id="bbel:109468142"/>
<feature type="region of interest" description="Disordered" evidence="1">
    <location>
        <begin position="214"/>
        <end position="317"/>
    </location>
</feature>
<accession>A0A6P4YTI6</accession>
<dbReference type="RefSeq" id="XP_019621942.1">
    <property type="nucleotide sequence ID" value="XM_019766383.1"/>
</dbReference>
<feature type="compositionally biased region" description="Basic and acidic residues" evidence="1">
    <location>
        <begin position="230"/>
        <end position="252"/>
    </location>
</feature>
<feature type="compositionally biased region" description="Basic and acidic residues" evidence="1">
    <location>
        <begin position="125"/>
        <end position="153"/>
    </location>
</feature>
<feature type="compositionally biased region" description="Basic and acidic residues" evidence="1">
    <location>
        <begin position="68"/>
        <end position="83"/>
    </location>
</feature>